<dbReference type="InterPro" id="IPR011050">
    <property type="entry name" value="Pectin_lyase_fold/virulence"/>
</dbReference>
<feature type="signal peptide" evidence="8">
    <location>
        <begin position="1"/>
        <end position="21"/>
    </location>
</feature>
<keyword evidence="6" id="KW-0472">Membrane</keyword>
<keyword evidence="10" id="KW-1185">Reference proteome</keyword>
<dbReference type="Proteomes" id="UP000346198">
    <property type="component" value="Unassembled WGS sequence"/>
</dbReference>
<sequence>MKKQIAKTIIALLIGSTAVQAATHYVDINNTSPTAPYTNWVTAATNIQNAVDAAVAGETVLVTNGTYQLNAEVLVPESLRIEGVGVVAETIVVAVNSNRCFNLAAGVFLSGVTITNGYAAVDGGGILCADESAMISNCVISGNTAGDDGGGMYRGTAYGCDFIGNTALDDAGGAALVAPDNCMFIGNTAVGAGGGYSSWASPLSPSNCVFIGNTAKYGGATYESEAYDCVFSNNIAGTTGGAMYQGSDVYNCVFAGNVASNKSGGAIYRLYAYNCFFTNNWAKSHGGAIFEAGASNCTFISNHAGQYGGAKAFWNGVMQDCVFISNTAGVRGGAVNDGQLYNCIFYGNHSYGRGGAVYEADLYNCVLYNNSANDKGGGIYLRSARNSIIWSNSAPSGNDLYNLSAYHCCLSDTVISSGTLTGCITNAPLFVDTAMRDFHLQAGSPCIDSGSNALTHAAFDFDGVPRPLDGDNNGSAIIDIGCYELLVATADSDDDAMPDGWEHDHGLNAAVADASGNPDLDPHDNLSEYIAGTDPANGASFFQITNAADTAFGFVVEWAPSVSNREYAVLHEGSLTNSLTNVVSGIDFPQNSHADTTHSAESEGFYRVEVKLK</sequence>
<dbReference type="PANTHER" id="PTHR11319">
    <property type="entry name" value="G PROTEIN-COUPLED RECEPTOR-RELATED"/>
    <property type="match status" value="1"/>
</dbReference>
<dbReference type="PANTHER" id="PTHR11319:SF35">
    <property type="entry name" value="OUTER MEMBRANE PROTEIN PMPC-RELATED"/>
    <property type="match status" value="1"/>
</dbReference>
<protein>
    <recommendedName>
        <fullName evidence="11">Right handed beta helix domain-containing protein</fullName>
    </recommendedName>
</protein>
<evidence type="ECO:0000256" key="6">
    <source>
        <dbReference type="ARBA" id="ARBA00023136"/>
    </source>
</evidence>
<keyword evidence="5 8" id="KW-0732">Signal</keyword>
<dbReference type="GO" id="GO:0005576">
    <property type="term" value="C:extracellular region"/>
    <property type="evidence" value="ECO:0007669"/>
    <property type="project" value="UniProtKB-SubCell"/>
</dbReference>
<evidence type="ECO:0000313" key="10">
    <source>
        <dbReference type="Proteomes" id="UP000346198"/>
    </source>
</evidence>
<dbReference type="InterPro" id="IPR059226">
    <property type="entry name" value="Choice_anch_Q_dom"/>
</dbReference>
<evidence type="ECO:0000256" key="4">
    <source>
        <dbReference type="ARBA" id="ARBA00022525"/>
    </source>
</evidence>
<evidence type="ECO:0000256" key="8">
    <source>
        <dbReference type="SAM" id="SignalP"/>
    </source>
</evidence>
<evidence type="ECO:0000256" key="2">
    <source>
        <dbReference type="ARBA" id="ARBA00004442"/>
    </source>
</evidence>
<organism evidence="9 10">
    <name type="scientific">Pontiella sulfatireligans</name>
    <dbReference type="NCBI Taxonomy" id="2750658"/>
    <lineage>
        <taxon>Bacteria</taxon>
        <taxon>Pseudomonadati</taxon>
        <taxon>Kiritimatiellota</taxon>
        <taxon>Kiritimatiellia</taxon>
        <taxon>Kiritimatiellales</taxon>
        <taxon>Pontiellaceae</taxon>
        <taxon>Pontiella</taxon>
    </lineage>
</organism>
<dbReference type="SUPFAM" id="SSF51126">
    <property type="entry name" value="Pectin lyase-like"/>
    <property type="match status" value="2"/>
</dbReference>
<comment type="subcellular location">
    <subcellularLocation>
        <location evidence="1">Cell envelope</location>
    </subcellularLocation>
    <subcellularLocation>
        <location evidence="2">Cell outer membrane</location>
    </subcellularLocation>
    <subcellularLocation>
        <location evidence="3">Secreted</location>
    </subcellularLocation>
</comment>
<dbReference type="EMBL" id="CAAHFH010000001">
    <property type="protein sequence ID" value="VGO19922.1"/>
    <property type="molecule type" value="Genomic_DNA"/>
</dbReference>
<dbReference type="GO" id="GO:0009279">
    <property type="term" value="C:cell outer membrane"/>
    <property type="evidence" value="ECO:0007669"/>
    <property type="project" value="UniProtKB-SubCell"/>
</dbReference>
<dbReference type="RefSeq" id="WP_136061383.1">
    <property type="nucleotide sequence ID" value="NZ_CAAHFH010000001.1"/>
</dbReference>
<dbReference type="AlphaFoldDB" id="A0A6C2UI81"/>
<dbReference type="InterPro" id="IPR003368">
    <property type="entry name" value="POMP_repeat"/>
</dbReference>
<gene>
    <name evidence="9" type="ORF">SCARR_01982</name>
</gene>
<accession>A0A6C2UI81</accession>
<name>A0A6C2UI81_9BACT</name>
<dbReference type="Pfam" id="PF02415">
    <property type="entry name" value="Chlam_PMP"/>
    <property type="match status" value="3"/>
</dbReference>
<keyword evidence="7" id="KW-0998">Cell outer membrane</keyword>
<keyword evidence="4" id="KW-0964">Secreted</keyword>
<feature type="chain" id="PRO_5025674321" description="Right handed beta helix domain-containing protein" evidence="8">
    <location>
        <begin position="22"/>
        <end position="613"/>
    </location>
</feature>
<evidence type="ECO:0000313" key="9">
    <source>
        <dbReference type="EMBL" id="VGO19922.1"/>
    </source>
</evidence>
<evidence type="ECO:0000256" key="7">
    <source>
        <dbReference type="ARBA" id="ARBA00023237"/>
    </source>
</evidence>
<dbReference type="InterPro" id="IPR012334">
    <property type="entry name" value="Pectin_lyas_fold"/>
</dbReference>
<evidence type="ECO:0000256" key="5">
    <source>
        <dbReference type="ARBA" id="ARBA00022729"/>
    </source>
</evidence>
<dbReference type="NCBIfam" id="NF041518">
    <property type="entry name" value="choice_anch_Q"/>
    <property type="match status" value="1"/>
</dbReference>
<proteinExistence type="predicted"/>
<reference evidence="9 10" key="1">
    <citation type="submission" date="2019-04" db="EMBL/GenBank/DDBJ databases">
        <authorList>
            <person name="Van Vliet M D."/>
        </authorList>
    </citation>
    <scope>NUCLEOTIDE SEQUENCE [LARGE SCALE GENOMIC DNA]</scope>
    <source>
        <strain evidence="9 10">F21</strain>
    </source>
</reference>
<dbReference type="Gene3D" id="2.160.20.10">
    <property type="entry name" value="Single-stranded right-handed beta-helix, Pectin lyase-like"/>
    <property type="match status" value="1"/>
</dbReference>
<evidence type="ECO:0008006" key="11">
    <source>
        <dbReference type="Google" id="ProtNLM"/>
    </source>
</evidence>
<evidence type="ECO:0000256" key="1">
    <source>
        <dbReference type="ARBA" id="ARBA00004196"/>
    </source>
</evidence>
<evidence type="ECO:0000256" key="3">
    <source>
        <dbReference type="ARBA" id="ARBA00004613"/>
    </source>
</evidence>